<dbReference type="Proteomes" id="UP001249959">
    <property type="component" value="Unassembled WGS sequence"/>
</dbReference>
<reference evidence="4 5" key="1">
    <citation type="submission" date="2023-09" db="EMBL/GenBank/DDBJ databases">
        <title>Aquirufa genomes.</title>
        <authorList>
            <person name="Pitt A."/>
        </authorList>
    </citation>
    <scope>NUCLEOTIDE SEQUENCE [LARGE SCALE GENOMIC DNA]</scope>
    <source>
        <strain evidence="4 5">LEOWEIH-7C</strain>
    </source>
</reference>
<dbReference type="InterPro" id="IPR002514">
    <property type="entry name" value="Transposase_8"/>
</dbReference>
<evidence type="ECO:0000313" key="4">
    <source>
        <dbReference type="EMBL" id="MDU0809708.1"/>
    </source>
</evidence>
<organism evidence="4 5">
    <name type="scientific">Aquirufa regiilacus</name>
    <dbReference type="NCBI Taxonomy" id="3024868"/>
    <lineage>
        <taxon>Bacteria</taxon>
        <taxon>Pseudomonadati</taxon>
        <taxon>Bacteroidota</taxon>
        <taxon>Cytophagia</taxon>
        <taxon>Cytophagales</taxon>
        <taxon>Flectobacillaceae</taxon>
        <taxon>Aquirufa</taxon>
    </lineage>
</organism>
<dbReference type="Gene3D" id="1.10.10.10">
    <property type="entry name" value="Winged helix-like DNA-binding domain superfamily/Winged helix DNA-binding domain"/>
    <property type="match status" value="2"/>
</dbReference>
<evidence type="ECO:0000256" key="1">
    <source>
        <dbReference type="ARBA" id="ARBA00038232"/>
    </source>
</evidence>
<dbReference type="PANTHER" id="PTHR33795:SF1">
    <property type="entry name" value="INSERTION ELEMENT IS150 PROTEIN INSJ"/>
    <property type="match status" value="1"/>
</dbReference>
<gene>
    <name evidence="4" type="ORF">PQG45_11775</name>
</gene>
<comment type="caution">
    <text evidence="4">The sequence shown here is derived from an EMBL/GenBank/DDBJ whole genome shotgun (WGS) entry which is preliminary data.</text>
</comment>
<name>A0ABU3TV20_9BACT</name>
<feature type="non-terminal residue" evidence="4">
    <location>
        <position position="143"/>
    </location>
</feature>
<keyword evidence="5" id="KW-1185">Reference proteome</keyword>
<dbReference type="InterPro" id="IPR055247">
    <property type="entry name" value="InsJ-like_HTH"/>
</dbReference>
<dbReference type="RefSeq" id="WP_316070920.1">
    <property type="nucleotide sequence ID" value="NZ_JAVNWW010000010.1"/>
</dbReference>
<evidence type="ECO:0000313" key="5">
    <source>
        <dbReference type="Proteomes" id="UP001249959"/>
    </source>
</evidence>
<sequence length="143" mass="16778">MNKRNKYDYKFRLQCVEAVIKDNCSIRAVAQKKGVNITNLRLWYRFYERYGKDGLKERKYQFYTPSFKLMVLQSIKKEFLSLQGACARFNIPSESTIIKWKKVYEIEGVAGLNSKPKGRPAKMSNSIKPNVKKAQKPLTREEE</sequence>
<dbReference type="PANTHER" id="PTHR33795">
    <property type="entry name" value="INSERTION ELEMENT IS150 PROTEIN INSJ"/>
    <property type="match status" value="1"/>
</dbReference>
<dbReference type="InterPro" id="IPR052057">
    <property type="entry name" value="IS150/IS1296_orfA-like"/>
</dbReference>
<protein>
    <submittedName>
        <fullName evidence="4">Helix-turn-helix domain-containing protein</fullName>
    </submittedName>
</protein>
<feature type="domain" description="Insertion element IS150 protein InsJ-like helix-turn-helix" evidence="3">
    <location>
        <begin position="81"/>
        <end position="120"/>
    </location>
</feature>
<accession>A0ABU3TV20</accession>
<dbReference type="InterPro" id="IPR036388">
    <property type="entry name" value="WH-like_DNA-bd_sf"/>
</dbReference>
<feature type="region of interest" description="Disordered" evidence="2">
    <location>
        <begin position="113"/>
        <end position="143"/>
    </location>
</feature>
<dbReference type="EMBL" id="JAVNWW010000010">
    <property type="protein sequence ID" value="MDU0809708.1"/>
    <property type="molecule type" value="Genomic_DNA"/>
</dbReference>
<evidence type="ECO:0000256" key="2">
    <source>
        <dbReference type="SAM" id="MobiDB-lite"/>
    </source>
</evidence>
<proteinExistence type="inferred from homology"/>
<comment type="similarity">
    <text evidence="1">Belongs to the IS150/IS1296 orfA family.</text>
</comment>
<dbReference type="SUPFAM" id="SSF48295">
    <property type="entry name" value="TrpR-like"/>
    <property type="match status" value="2"/>
</dbReference>
<dbReference type="InterPro" id="IPR010921">
    <property type="entry name" value="Trp_repressor/repl_initiator"/>
</dbReference>
<dbReference type="Pfam" id="PF13518">
    <property type="entry name" value="HTH_28"/>
    <property type="match status" value="1"/>
</dbReference>
<evidence type="ECO:0000259" key="3">
    <source>
        <dbReference type="Pfam" id="PF13518"/>
    </source>
</evidence>
<dbReference type="Pfam" id="PF01527">
    <property type="entry name" value="HTH_Tnp_1"/>
    <property type="match status" value="1"/>
</dbReference>